<evidence type="ECO:0000313" key="1">
    <source>
        <dbReference type="EMBL" id="SVC79634.1"/>
    </source>
</evidence>
<protein>
    <submittedName>
        <fullName evidence="1">Uncharacterized protein</fullName>
    </submittedName>
</protein>
<sequence length="44" mass="4085">MAWTVAFCGTFLAAPASEEPLRGSGGVGGPSGVSLGIGGVCCGG</sequence>
<accession>A0A382Q216</accession>
<name>A0A382Q216_9ZZZZ</name>
<proteinExistence type="predicted"/>
<organism evidence="1">
    <name type="scientific">marine metagenome</name>
    <dbReference type="NCBI Taxonomy" id="408172"/>
    <lineage>
        <taxon>unclassified sequences</taxon>
        <taxon>metagenomes</taxon>
        <taxon>ecological metagenomes</taxon>
    </lineage>
</organism>
<dbReference type="EMBL" id="UINC01111426">
    <property type="protein sequence ID" value="SVC79634.1"/>
    <property type="molecule type" value="Genomic_DNA"/>
</dbReference>
<reference evidence="1" key="1">
    <citation type="submission" date="2018-05" db="EMBL/GenBank/DDBJ databases">
        <authorList>
            <person name="Lanie J.A."/>
            <person name="Ng W.-L."/>
            <person name="Kazmierczak K.M."/>
            <person name="Andrzejewski T.M."/>
            <person name="Davidsen T.M."/>
            <person name="Wayne K.J."/>
            <person name="Tettelin H."/>
            <person name="Glass J.I."/>
            <person name="Rusch D."/>
            <person name="Podicherti R."/>
            <person name="Tsui H.-C.T."/>
            <person name="Winkler M.E."/>
        </authorList>
    </citation>
    <scope>NUCLEOTIDE SEQUENCE</scope>
</reference>
<gene>
    <name evidence="1" type="ORF">METZ01_LOCUS332488</name>
</gene>
<dbReference type="AlphaFoldDB" id="A0A382Q216"/>